<dbReference type="EMBL" id="CP024201">
    <property type="protein sequence ID" value="ATQ44272.1"/>
    <property type="molecule type" value="Genomic_DNA"/>
</dbReference>
<dbReference type="AlphaFoldDB" id="A0A2D2B1X9"/>
<dbReference type="KEGG" id="cmb:CSW64_18700"/>
<sequence>MPYVDGFVLAVPKENLEAYRKVTELAGSVWMDHGALSYMECVADDVPDGEVTSFLKAVQAKPDEVVFFSWITYRDRASRDEINAKVMADPRLQGPSEMPFDGKRMIYGGFQSFTMMPNWEA</sequence>
<dbReference type="Pfam" id="PF07237">
    <property type="entry name" value="DUF1428"/>
    <property type="match status" value="1"/>
</dbReference>
<dbReference type="PIRSF" id="PIRSF007028">
    <property type="entry name" value="UCP007028"/>
    <property type="match status" value="1"/>
</dbReference>
<name>A0A2D2B1X9_9CAUL</name>
<keyword evidence="2" id="KW-1185">Reference proteome</keyword>
<gene>
    <name evidence="1" type="ORF">CSW64_18700</name>
</gene>
<evidence type="ECO:0000313" key="1">
    <source>
        <dbReference type="EMBL" id="ATQ44272.1"/>
    </source>
</evidence>
<evidence type="ECO:0000313" key="2">
    <source>
        <dbReference type="Proteomes" id="UP000228945"/>
    </source>
</evidence>
<dbReference type="RefSeq" id="WP_099623520.1">
    <property type="nucleotide sequence ID" value="NZ_CP024201.1"/>
</dbReference>
<dbReference type="InterPro" id="IPR011008">
    <property type="entry name" value="Dimeric_a/b-barrel"/>
</dbReference>
<dbReference type="OrthoDB" id="9792392at2"/>
<proteinExistence type="predicted"/>
<dbReference type="Proteomes" id="UP000228945">
    <property type="component" value="Chromosome"/>
</dbReference>
<reference evidence="1 2" key="1">
    <citation type="submission" date="2017-10" db="EMBL/GenBank/DDBJ databases">
        <title>Genome sequence of Caulobacter mirabilis FWC38.</title>
        <authorList>
            <person name="Fiebig A."/>
            <person name="Crosson S."/>
        </authorList>
    </citation>
    <scope>NUCLEOTIDE SEQUENCE [LARGE SCALE GENOMIC DNA]</scope>
    <source>
        <strain evidence="1 2">FWC 38</strain>
    </source>
</reference>
<dbReference type="SUPFAM" id="SSF54909">
    <property type="entry name" value="Dimeric alpha+beta barrel"/>
    <property type="match status" value="1"/>
</dbReference>
<organism evidence="1 2">
    <name type="scientific">Caulobacter mirabilis</name>
    <dbReference type="NCBI Taxonomy" id="69666"/>
    <lineage>
        <taxon>Bacteria</taxon>
        <taxon>Pseudomonadati</taxon>
        <taxon>Pseudomonadota</taxon>
        <taxon>Alphaproteobacteria</taxon>
        <taxon>Caulobacterales</taxon>
        <taxon>Caulobacteraceae</taxon>
        <taxon>Caulobacter</taxon>
    </lineage>
</organism>
<protein>
    <submittedName>
        <fullName evidence="1">RNA signal recognition particle</fullName>
    </submittedName>
</protein>
<dbReference type="InterPro" id="IPR009874">
    <property type="entry name" value="DUF1428"/>
</dbReference>
<dbReference type="Gene3D" id="3.30.70.100">
    <property type="match status" value="1"/>
</dbReference>
<accession>A0A2D2B1X9</accession>